<sequence length="624" mass="71747">MNEYSILEQIQNETDINALKNLFIRTINQYETQLTEIHEANSTQIDLLNQRLSESNAANKSLKDKIKKMKELNDSDFDSLRENERQLQELLLTTQKENNELRLQLENKENVNEFTNNKSGFIAIQEKNANLVEQLARSKEDYADLYDSFLFVKESLAKISKSNRNLRSIVASFIESASQSLALAHHASNHSCQFALSAEQKYKTIYKGLGTIKLQIQRLKQANSTIPKINLRAFKVRLSRKFNQILATEMLRQRTDYSIRERKITANTQFSAEAALGLTTAMKLLSVSTSSSFSLFHKYFIKNLQELKKACTHFVSTFQINLDTRQLKYQKKLKEKELEIRNLKTENSLLKTSQEMTKQKMRTLIENSQEISIYTNSALKKRISSRNSKKSVTNRTADTSSTITNISEIKPNQKTELVDVETQSGLINMALIRDRTIRHSTEAQLSAAKAELDRSKEQNQKLLEQIGGLRKIIRRAGESAFEETGKTRQTIEDLETQLREEKRNVQRKTSQYLKLQRDNEELAQVAAKVDPLKKVIALIFKNCSDRLIPLLDEKSISNELIELDELAQEFLNVPIRTICGPSYSRGFLKKQERKLNSAIANSIEVDEITKVFESMINEIQKLSK</sequence>
<feature type="coiled-coil region" evidence="1">
    <location>
        <begin position="438"/>
        <end position="518"/>
    </location>
</feature>
<evidence type="ECO:0000313" key="3">
    <source>
        <dbReference type="Proteomes" id="UP001470230"/>
    </source>
</evidence>
<comment type="caution">
    <text evidence="2">The sequence shown here is derived from an EMBL/GenBank/DDBJ whole genome shotgun (WGS) entry which is preliminary data.</text>
</comment>
<reference evidence="2 3" key="1">
    <citation type="submission" date="2024-04" db="EMBL/GenBank/DDBJ databases">
        <title>Tritrichomonas musculus Genome.</title>
        <authorList>
            <person name="Alves-Ferreira E."/>
            <person name="Grigg M."/>
            <person name="Lorenzi H."/>
            <person name="Galac M."/>
        </authorList>
    </citation>
    <scope>NUCLEOTIDE SEQUENCE [LARGE SCALE GENOMIC DNA]</scope>
    <source>
        <strain evidence="2 3">EAF2021</strain>
    </source>
</reference>
<evidence type="ECO:0000313" key="2">
    <source>
        <dbReference type="EMBL" id="KAK8837641.1"/>
    </source>
</evidence>
<evidence type="ECO:0000256" key="1">
    <source>
        <dbReference type="SAM" id="Coils"/>
    </source>
</evidence>
<keyword evidence="1" id="KW-0175">Coiled coil</keyword>
<accession>A0ABR2GUU0</accession>
<feature type="coiled-coil region" evidence="1">
    <location>
        <begin position="45"/>
        <end position="118"/>
    </location>
</feature>
<feature type="coiled-coil region" evidence="1">
    <location>
        <begin position="326"/>
        <end position="353"/>
    </location>
</feature>
<organism evidence="2 3">
    <name type="scientific">Tritrichomonas musculus</name>
    <dbReference type="NCBI Taxonomy" id="1915356"/>
    <lineage>
        <taxon>Eukaryota</taxon>
        <taxon>Metamonada</taxon>
        <taxon>Parabasalia</taxon>
        <taxon>Tritrichomonadida</taxon>
        <taxon>Tritrichomonadidae</taxon>
        <taxon>Tritrichomonas</taxon>
    </lineage>
</organism>
<dbReference type="Proteomes" id="UP001470230">
    <property type="component" value="Unassembled WGS sequence"/>
</dbReference>
<protein>
    <submittedName>
        <fullName evidence="2">Uncharacterized protein</fullName>
    </submittedName>
</protein>
<name>A0ABR2GUU0_9EUKA</name>
<dbReference type="EMBL" id="JAPFFF010000058">
    <property type="protein sequence ID" value="KAK8837641.1"/>
    <property type="molecule type" value="Genomic_DNA"/>
</dbReference>
<proteinExistence type="predicted"/>
<keyword evidence="3" id="KW-1185">Reference proteome</keyword>
<gene>
    <name evidence="2" type="ORF">M9Y10_036173</name>
</gene>